<keyword evidence="2" id="KW-1185">Reference proteome</keyword>
<gene>
    <name evidence="1" type="ORF">HUO07_00425</name>
</gene>
<reference evidence="1 2" key="1">
    <citation type="submission" date="2020-06" db="EMBL/GenBank/DDBJ databases">
        <title>Halomonas sp. QX-1 draft genome sequence.</title>
        <authorList>
            <person name="Qiu X."/>
        </authorList>
    </citation>
    <scope>NUCLEOTIDE SEQUENCE [LARGE SCALE GENOMIC DNA]</scope>
    <source>
        <strain evidence="1 2">QX-1</strain>
    </source>
</reference>
<protein>
    <submittedName>
        <fullName evidence="1">Uncharacterized protein</fullName>
    </submittedName>
</protein>
<dbReference type="EMBL" id="JABWCV010000001">
    <property type="protein sequence ID" value="NVF12645.1"/>
    <property type="molecule type" value="Genomic_DNA"/>
</dbReference>
<proteinExistence type="predicted"/>
<name>A0A7Y6V786_9GAMM</name>
<dbReference type="AlphaFoldDB" id="A0A7Y6V786"/>
<evidence type="ECO:0000313" key="1">
    <source>
        <dbReference type="EMBL" id="NVF12645.1"/>
    </source>
</evidence>
<dbReference type="Proteomes" id="UP000589984">
    <property type="component" value="Unassembled WGS sequence"/>
</dbReference>
<evidence type="ECO:0000313" key="2">
    <source>
        <dbReference type="Proteomes" id="UP000589984"/>
    </source>
</evidence>
<accession>A0A7Y6V786</accession>
<dbReference type="RefSeq" id="WP_176301914.1">
    <property type="nucleotide sequence ID" value="NZ_JABWCV010000001.1"/>
</dbReference>
<sequence length="230" mass="26252">MSHNEAKEHISGRLNELFADPYQAFENDTDERQLHIRIMLHMLLARPMTRGQMTLRVIHGWENGGFEPDDLQHVDYTLSDVSDFKRAVQDFEDASKHNTPLPADQTAILAAPLADAIAEAKAEGQDLTNGIRHTPARWPAFEGGLALYTLFKMYHRLIYGEDDTYRCSQCMTPLGLREIHEFHLEEGEFALLVPPAQDFMNEHSLLVLHESQLGPIEQLLEESLPLFDNF</sequence>
<organism evidence="1 2">
    <name type="scientific">Vreelandella maris</name>
    <dbReference type="NCBI Taxonomy" id="2729617"/>
    <lineage>
        <taxon>Bacteria</taxon>
        <taxon>Pseudomonadati</taxon>
        <taxon>Pseudomonadota</taxon>
        <taxon>Gammaproteobacteria</taxon>
        <taxon>Oceanospirillales</taxon>
        <taxon>Halomonadaceae</taxon>
        <taxon>Vreelandella</taxon>
    </lineage>
</organism>
<comment type="caution">
    <text evidence="1">The sequence shown here is derived from an EMBL/GenBank/DDBJ whole genome shotgun (WGS) entry which is preliminary data.</text>
</comment>